<evidence type="ECO:0000313" key="3">
    <source>
        <dbReference type="Proteomes" id="UP000237347"/>
    </source>
</evidence>
<proteinExistence type="predicted"/>
<organism evidence="2 3">
    <name type="scientific">Quercus suber</name>
    <name type="common">Cork oak</name>
    <dbReference type="NCBI Taxonomy" id="58331"/>
    <lineage>
        <taxon>Eukaryota</taxon>
        <taxon>Viridiplantae</taxon>
        <taxon>Streptophyta</taxon>
        <taxon>Embryophyta</taxon>
        <taxon>Tracheophyta</taxon>
        <taxon>Spermatophyta</taxon>
        <taxon>Magnoliopsida</taxon>
        <taxon>eudicotyledons</taxon>
        <taxon>Gunneridae</taxon>
        <taxon>Pentapetalae</taxon>
        <taxon>rosids</taxon>
        <taxon>fabids</taxon>
        <taxon>Fagales</taxon>
        <taxon>Fagaceae</taxon>
        <taxon>Quercus</taxon>
    </lineage>
</organism>
<accession>A0AAW0J166</accession>
<name>A0AAW0J166_QUESU</name>
<dbReference type="EMBL" id="PKMF04000742">
    <property type="protein sequence ID" value="KAK7820382.1"/>
    <property type="molecule type" value="Genomic_DNA"/>
</dbReference>
<feature type="region of interest" description="Disordered" evidence="1">
    <location>
        <begin position="61"/>
        <end position="95"/>
    </location>
</feature>
<evidence type="ECO:0000313" key="2">
    <source>
        <dbReference type="EMBL" id="KAK7820382.1"/>
    </source>
</evidence>
<keyword evidence="3" id="KW-1185">Reference proteome</keyword>
<gene>
    <name evidence="2" type="ORF">CFP56_038958</name>
</gene>
<reference evidence="2 3" key="1">
    <citation type="journal article" date="2018" name="Sci. Data">
        <title>The draft genome sequence of cork oak.</title>
        <authorList>
            <person name="Ramos A.M."/>
            <person name="Usie A."/>
            <person name="Barbosa P."/>
            <person name="Barros P.M."/>
            <person name="Capote T."/>
            <person name="Chaves I."/>
            <person name="Simoes F."/>
            <person name="Abreu I."/>
            <person name="Carrasquinho I."/>
            <person name="Faro C."/>
            <person name="Guimaraes J.B."/>
            <person name="Mendonca D."/>
            <person name="Nobrega F."/>
            <person name="Rodrigues L."/>
            <person name="Saibo N.J.M."/>
            <person name="Varela M.C."/>
            <person name="Egas C."/>
            <person name="Matos J."/>
            <person name="Miguel C.M."/>
            <person name="Oliveira M.M."/>
            <person name="Ricardo C.P."/>
            <person name="Goncalves S."/>
        </authorList>
    </citation>
    <scope>NUCLEOTIDE SEQUENCE [LARGE SCALE GENOMIC DNA]</scope>
    <source>
        <strain evidence="3">cv. HL8</strain>
    </source>
</reference>
<evidence type="ECO:0000256" key="1">
    <source>
        <dbReference type="SAM" id="MobiDB-lite"/>
    </source>
</evidence>
<dbReference type="AlphaFoldDB" id="A0AAW0J166"/>
<protein>
    <submittedName>
        <fullName evidence="2">Uncharacterized protein</fullName>
    </submittedName>
</protein>
<comment type="caution">
    <text evidence="2">The sequence shown here is derived from an EMBL/GenBank/DDBJ whole genome shotgun (WGS) entry which is preliminary data.</text>
</comment>
<dbReference type="Proteomes" id="UP000237347">
    <property type="component" value="Unassembled WGS sequence"/>
</dbReference>
<sequence length="95" mass="10905">MSSPMYRIGYALSPKDGQRFIKIFNQSSQTMRHRSHQNRPHQTLSLTGTVRLHHPQNLRLRLEQPSATTLFPSPKRRHNRSAGSNQPSPQPCLHA</sequence>